<dbReference type="OrthoDB" id="73763at2759"/>
<sequence>MQSRSSDDPADHQDNFVGTSDSDESSSNDEPVVLGGDAVLGSRGADRSSEEQDDDVQITDVRWSMLRQTPGQRFILPTLRPPHRRANPRPPPSSGVSYAIVLVDEDDPPDNAPPPPLKRRKADGRGVPPTSPPPSLDVGRSRQDSINAAKVHMRCPLCLDTMVTITSTKCGHVYCRSCIAEAINHIHKCPLCSRELSLRDIHPVFL</sequence>
<dbReference type="PANTHER" id="PTHR23041:SF78">
    <property type="entry name" value="E3 UBIQUITIN-PROTEIN LIGASE RNF4"/>
    <property type="match status" value="1"/>
</dbReference>
<dbReference type="InterPro" id="IPR013083">
    <property type="entry name" value="Znf_RING/FYVE/PHD"/>
</dbReference>
<evidence type="ECO:0000256" key="5">
    <source>
        <dbReference type="SAM" id="MobiDB-lite"/>
    </source>
</evidence>
<feature type="domain" description="RING-type" evidence="6">
    <location>
        <begin position="155"/>
        <end position="193"/>
    </location>
</feature>
<dbReference type="SMART" id="SM00184">
    <property type="entry name" value="RING"/>
    <property type="match status" value="1"/>
</dbReference>
<evidence type="ECO:0000256" key="1">
    <source>
        <dbReference type="ARBA" id="ARBA00022723"/>
    </source>
</evidence>
<keyword evidence="2 4" id="KW-0863">Zinc-finger</keyword>
<name>A0A024UDP6_9STRA</name>
<dbReference type="VEuPathDB" id="FungiDB:H310_05127"/>
<dbReference type="Gene3D" id="3.30.40.10">
    <property type="entry name" value="Zinc/RING finger domain, C3HC4 (zinc finger)"/>
    <property type="match status" value="1"/>
</dbReference>
<accession>A0A024UDP6</accession>
<protein>
    <recommendedName>
        <fullName evidence="6">RING-type domain-containing protein</fullName>
    </recommendedName>
</protein>
<feature type="compositionally biased region" description="Basic and acidic residues" evidence="5">
    <location>
        <begin position="1"/>
        <end position="14"/>
    </location>
</feature>
<proteinExistence type="predicted"/>
<evidence type="ECO:0000313" key="7">
    <source>
        <dbReference type="EMBL" id="ETW03758.1"/>
    </source>
</evidence>
<dbReference type="Pfam" id="PF13923">
    <property type="entry name" value="zf-C3HC4_2"/>
    <property type="match status" value="1"/>
</dbReference>
<dbReference type="PANTHER" id="PTHR23041">
    <property type="entry name" value="RING FINGER DOMAIN-CONTAINING"/>
    <property type="match status" value="1"/>
</dbReference>
<evidence type="ECO:0000256" key="2">
    <source>
        <dbReference type="ARBA" id="ARBA00022771"/>
    </source>
</evidence>
<dbReference type="GeneID" id="20082177"/>
<dbReference type="GO" id="GO:0008270">
    <property type="term" value="F:zinc ion binding"/>
    <property type="evidence" value="ECO:0007669"/>
    <property type="project" value="UniProtKB-KW"/>
</dbReference>
<organism evidence="7">
    <name type="scientific">Aphanomyces invadans</name>
    <dbReference type="NCBI Taxonomy" id="157072"/>
    <lineage>
        <taxon>Eukaryota</taxon>
        <taxon>Sar</taxon>
        <taxon>Stramenopiles</taxon>
        <taxon>Oomycota</taxon>
        <taxon>Saprolegniomycetes</taxon>
        <taxon>Saprolegniales</taxon>
        <taxon>Verrucalvaceae</taxon>
        <taxon>Aphanomyces</taxon>
    </lineage>
</organism>
<evidence type="ECO:0000256" key="4">
    <source>
        <dbReference type="PROSITE-ProRule" id="PRU00175"/>
    </source>
</evidence>
<dbReference type="PROSITE" id="PS50089">
    <property type="entry name" value="ZF_RING_2"/>
    <property type="match status" value="1"/>
</dbReference>
<keyword evidence="1" id="KW-0479">Metal-binding</keyword>
<keyword evidence="3" id="KW-0862">Zinc</keyword>
<gene>
    <name evidence="7" type="ORF">H310_05127</name>
</gene>
<dbReference type="AlphaFoldDB" id="A0A024UDP6"/>
<reference evidence="7" key="1">
    <citation type="submission" date="2013-12" db="EMBL/GenBank/DDBJ databases">
        <title>The Genome Sequence of Aphanomyces invadans NJM9701.</title>
        <authorList>
            <consortium name="The Broad Institute Genomics Platform"/>
            <person name="Russ C."/>
            <person name="Tyler B."/>
            <person name="van West P."/>
            <person name="Dieguez-Uribeondo J."/>
            <person name="Young S.K."/>
            <person name="Zeng Q."/>
            <person name="Gargeya S."/>
            <person name="Fitzgerald M."/>
            <person name="Abouelleil A."/>
            <person name="Alvarado L."/>
            <person name="Chapman S.B."/>
            <person name="Gainer-Dewar J."/>
            <person name="Goldberg J."/>
            <person name="Griggs A."/>
            <person name="Gujja S."/>
            <person name="Hansen M."/>
            <person name="Howarth C."/>
            <person name="Imamovic A."/>
            <person name="Ireland A."/>
            <person name="Larimer J."/>
            <person name="McCowan C."/>
            <person name="Murphy C."/>
            <person name="Pearson M."/>
            <person name="Poon T.W."/>
            <person name="Priest M."/>
            <person name="Roberts A."/>
            <person name="Saif S."/>
            <person name="Shea T."/>
            <person name="Sykes S."/>
            <person name="Wortman J."/>
            <person name="Nusbaum C."/>
            <person name="Birren B."/>
        </authorList>
    </citation>
    <scope>NUCLEOTIDE SEQUENCE [LARGE SCALE GENOMIC DNA]</scope>
    <source>
        <strain evidence="7">NJM9701</strain>
    </source>
</reference>
<dbReference type="InterPro" id="IPR001841">
    <property type="entry name" value="Znf_RING"/>
</dbReference>
<dbReference type="InterPro" id="IPR017907">
    <property type="entry name" value="Znf_RING_CS"/>
</dbReference>
<dbReference type="PROSITE" id="PS00518">
    <property type="entry name" value="ZF_RING_1"/>
    <property type="match status" value="1"/>
</dbReference>
<evidence type="ECO:0000259" key="6">
    <source>
        <dbReference type="PROSITE" id="PS50089"/>
    </source>
</evidence>
<dbReference type="STRING" id="157072.A0A024UDP6"/>
<dbReference type="EMBL" id="KI913959">
    <property type="protein sequence ID" value="ETW03758.1"/>
    <property type="molecule type" value="Genomic_DNA"/>
</dbReference>
<dbReference type="eggNOG" id="KOG0320">
    <property type="taxonomic scope" value="Eukaryota"/>
</dbReference>
<dbReference type="InterPro" id="IPR047134">
    <property type="entry name" value="RNF4"/>
</dbReference>
<feature type="region of interest" description="Disordered" evidence="5">
    <location>
        <begin position="1"/>
        <end position="141"/>
    </location>
</feature>
<dbReference type="SUPFAM" id="SSF57850">
    <property type="entry name" value="RING/U-box"/>
    <property type="match status" value="1"/>
</dbReference>
<dbReference type="RefSeq" id="XP_008867987.1">
    <property type="nucleotide sequence ID" value="XM_008869765.1"/>
</dbReference>
<evidence type="ECO:0000256" key="3">
    <source>
        <dbReference type="ARBA" id="ARBA00022833"/>
    </source>
</evidence>